<dbReference type="RefSeq" id="WP_015029887.1">
    <property type="nucleotide sequence ID" value="NC_018748.1"/>
</dbReference>
<feature type="signal peptide" evidence="6">
    <location>
        <begin position="1"/>
        <end position="23"/>
    </location>
</feature>
<dbReference type="Pfam" id="PF14322">
    <property type="entry name" value="SusD-like_3"/>
    <property type="match status" value="1"/>
</dbReference>
<dbReference type="PROSITE" id="PS51257">
    <property type="entry name" value="PROKAR_LIPOPROTEIN"/>
    <property type="match status" value="1"/>
</dbReference>
<feature type="chain" id="PRO_5045311156" evidence="6">
    <location>
        <begin position="24"/>
        <end position="480"/>
    </location>
</feature>
<evidence type="ECO:0000256" key="1">
    <source>
        <dbReference type="ARBA" id="ARBA00004442"/>
    </source>
</evidence>
<evidence type="ECO:0000256" key="6">
    <source>
        <dbReference type="SAM" id="SignalP"/>
    </source>
</evidence>
<evidence type="ECO:0000256" key="2">
    <source>
        <dbReference type="ARBA" id="ARBA00006275"/>
    </source>
</evidence>
<accession>A0ABN4APB7</accession>
<keyword evidence="3 6" id="KW-0732">Signal</keyword>
<dbReference type="EMBL" id="CP002961">
    <property type="protein sequence ID" value="AFK04193.1"/>
    <property type="molecule type" value="Genomic_DNA"/>
</dbReference>
<dbReference type="Gene3D" id="1.25.40.390">
    <property type="match status" value="1"/>
</dbReference>
<feature type="domain" description="RagB/SusD" evidence="7">
    <location>
        <begin position="363"/>
        <end position="480"/>
    </location>
</feature>
<dbReference type="InterPro" id="IPR011990">
    <property type="entry name" value="TPR-like_helical_dom_sf"/>
</dbReference>
<comment type="subcellular location">
    <subcellularLocation>
        <location evidence="1">Cell outer membrane</location>
    </subcellularLocation>
</comment>
<evidence type="ECO:0000256" key="3">
    <source>
        <dbReference type="ARBA" id="ARBA00022729"/>
    </source>
</evidence>
<evidence type="ECO:0000313" key="10">
    <source>
        <dbReference type="Proteomes" id="UP000002875"/>
    </source>
</evidence>
<dbReference type="Proteomes" id="UP000002875">
    <property type="component" value="Chromosome"/>
</dbReference>
<dbReference type="InterPro" id="IPR012944">
    <property type="entry name" value="SusD_RagB_dom"/>
</dbReference>
<dbReference type="SUPFAM" id="SSF48452">
    <property type="entry name" value="TPR-like"/>
    <property type="match status" value="1"/>
</dbReference>
<evidence type="ECO:0000256" key="4">
    <source>
        <dbReference type="ARBA" id="ARBA00023136"/>
    </source>
</evidence>
<keyword evidence="10" id="KW-1185">Reference proteome</keyword>
<proteinExistence type="inferred from homology"/>
<reference evidence="9 10" key="1">
    <citation type="submission" date="2011-07" db="EMBL/GenBank/DDBJ databases">
        <title>The complete genome of chromosome of Emticicia oligotrophica DSM 17448.</title>
        <authorList>
            <consortium name="US DOE Joint Genome Institute (JGI-PGF)"/>
            <person name="Lucas S."/>
            <person name="Han J."/>
            <person name="Lapidus A."/>
            <person name="Bruce D."/>
            <person name="Goodwin L."/>
            <person name="Pitluck S."/>
            <person name="Peters L."/>
            <person name="Kyrpides N."/>
            <person name="Mavromatis K."/>
            <person name="Ivanova N."/>
            <person name="Ovchinnikova G."/>
            <person name="Teshima H."/>
            <person name="Detter J.C."/>
            <person name="Tapia R."/>
            <person name="Han C."/>
            <person name="Land M."/>
            <person name="Hauser L."/>
            <person name="Markowitz V."/>
            <person name="Cheng J.-F."/>
            <person name="Hugenholtz P."/>
            <person name="Woyke T."/>
            <person name="Wu D."/>
            <person name="Tindall B."/>
            <person name="Pomrenke H."/>
            <person name="Brambilla E."/>
            <person name="Klenk H.-P."/>
            <person name="Eisen J.A."/>
        </authorList>
    </citation>
    <scope>NUCLEOTIDE SEQUENCE [LARGE SCALE GENOMIC DNA]</scope>
    <source>
        <strain evidence="9 10">DSM 17448</strain>
    </source>
</reference>
<dbReference type="InterPro" id="IPR033985">
    <property type="entry name" value="SusD-like_N"/>
</dbReference>
<comment type="similarity">
    <text evidence="2">Belongs to the SusD family.</text>
</comment>
<feature type="domain" description="SusD-like N-terminal" evidence="8">
    <location>
        <begin position="41"/>
        <end position="240"/>
    </location>
</feature>
<organism evidence="9 10">
    <name type="scientific">Emticicia oligotrophica (strain DSM 17448 / CIP 109782 / MTCC 6937 / GPTSA100-15)</name>
    <dbReference type="NCBI Taxonomy" id="929562"/>
    <lineage>
        <taxon>Bacteria</taxon>
        <taxon>Pseudomonadati</taxon>
        <taxon>Bacteroidota</taxon>
        <taxon>Cytophagia</taxon>
        <taxon>Cytophagales</taxon>
        <taxon>Leadbetterellaceae</taxon>
        <taxon>Emticicia</taxon>
    </lineage>
</organism>
<evidence type="ECO:0000259" key="7">
    <source>
        <dbReference type="Pfam" id="PF07980"/>
    </source>
</evidence>
<evidence type="ECO:0000256" key="5">
    <source>
        <dbReference type="ARBA" id="ARBA00023237"/>
    </source>
</evidence>
<dbReference type="Pfam" id="PF07980">
    <property type="entry name" value="SusD_RagB"/>
    <property type="match status" value="1"/>
</dbReference>
<keyword evidence="5" id="KW-0998">Cell outer membrane</keyword>
<evidence type="ECO:0000313" key="9">
    <source>
        <dbReference type="EMBL" id="AFK04193.1"/>
    </source>
</evidence>
<gene>
    <name evidence="9" type="ordered locus">Emtol_3060</name>
</gene>
<sequence>MKNTIYTKLLITALLAFSISSCKEDLLDPVPKTSVSDLSAYDTPDRIESLVNGLYRGVKNGNFLGGRYFIYNDIRGEEFLNQTNNGVTGLQTWNFTVNASSNEVNNLWNSAYAAVNNMNLFLDKVDAAPAKITTEKIANYKGEARFLRALTYFSLVNVYAQPFTKDNGASLGLPLRLKGETGAGNSNNLKRSTVAEVYSQILDDLNFAEANLPANYSTQDLNVTRAHKNSAIALKVKVYLAMGKYNDVVNEASKIVPAAAPYKAANGVRHELNANFASIFTSYRTLESILSMPMATNDVPGTQNQLAFYYLAGPVGGGEFSLNPTGIYGSKSFEDTDDRKKLTSVSGTRIYLTKFPGGSPYIDWVPVMRYAEVLLSYAEARARLTVGVDASAVAMLNAVRSRSKGSVLAPTTKEELISAILTERRIEFLGEGLRAFDISRLNAPFPAKGPVNAVNPSQSEYIWPIPTTELAVNKDCVPNP</sequence>
<name>A0ABN4APB7_EMTOG</name>
<keyword evidence="4" id="KW-0472">Membrane</keyword>
<protein>
    <submittedName>
        <fullName evidence="9">RagB/SusD domain-containing protein</fullName>
    </submittedName>
</protein>
<dbReference type="CDD" id="cd08977">
    <property type="entry name" value="SusD"/>
    <property type="match status" value="1"/>
</dbReference>
<evidence type="ECO:0000259" key="8">
    <source>
        <dbReference type="Pfam" id="PF14322"/>
    </source>
</evidence>